<keyword evidence="4" id="KW-1185">Reference proteome</keyword>
<feature type="compositionally biased region" description="Polar residues" evidence="2">
    <location>
        <begin position="50"/>
        <end position="68"/>
    </location>
</feature>
<name>A0ABC8SBM9_9AQUA</name>
<evidence type="ECO:0000313" key="3">
    <source>
        <dbReference type="EMBL" id="CAK9154604.1"/>
    </source>
</evidence>
<dbReference type="PANTHER" id="PTHR46856:SF1">
    <property type="entry name" value="PX DOMAIN-CONTAINING PROTEIN EREL1-RELATED"/>
    <property type="match status" value="1"/>
</dbReference>
<dbReference type="Proteomes" id="UP001642360">
    <property type="component" value="Unassembled WGS sequence"/>
</dbReference>
<accession>A0ABC8SBM9</accession>
<feature type="coiled-coil region" evidence="1">
    <location>
        <begin position="270"/>
        <end position="414"/>
    </location>
</feature>
<sequence>MLFFSAFQNKNQHISDVNSSVNSTISPPYAHPSSSLSVIAGSTSLTSDYGSDTAYETSEIGTPSLGRDNNSEVGKEEDLSLDEDLTSPIEKLVKYGLSNIGEGLFTGQAILEQLEGFSRHKVHTRDIDTVIENYSNNGNASKAAYLAGGTTEILSGPEHGKVLHHARKHSAESIGSDMSSQRESESSNSAYPNSFADGPLVLSRGAEVSKTTEISGHLELQFPNDLQLVLPLDQRQKMNRYLLSMQQRLVTAKTDMEDLISRFHQEIAVKDYLSTKVNDLEVELETTKQKSKEKLQQAILIERERFTQMQWDMEELRHQSLEMELKIKSEKGEKPDTESTNVSVVQEKDLLLQELHASKQQLEDLLKGHQELEVKSKADIKVLVKEVKSLRSSKAELRQQLDELHREKSEAEVVCH</sequence>
<comment type="caution">
    <text evidence="3">The sequence shown here is derived from an EMBL/GenBank/DDBJ whole genome shotgun (WGS) entry which is preliminary data.</text>
</comment>
<protein>
    <submittedName>
        <fullName evidence="3">Uncharacterized protein</fullName>
    </submittedName>
</protein>
<dbReference type="InterPro" id="IPR044588">
    <property type="entry name" value="EREX-like"/>
</dbReference>
<dbReference type="EMBL" id="CAUOFW020002547">
    <property type="protein sequence ID" value="CAK9154604.1"/>
    <property type="molecule type" value="Genomic_DNA"/>
</dbReference>
<feature type="compositionally biased region" description="Basic and acidic residues" evidence="2">
    <location>
        <begin position="69"/>
        <end position="78"/>
    </location>
</feature>
<gene>
    <name evidence="3" type="ORF">ILEXP_LOCUS22938</name>
</gene>
<dbReference type="AlphaFoldDB" id="A0ABC8SBM9"/>
<reference evidence="3 4" key="1">
    <citation type="submission" date="2024-02" db="EMBL/GenBank/DDBJ databases">
        <authorList>
            <person name="Vignale AGUSTIN F."/>
            <person name="Sosa J E."/>
            <person name="Modenutti C."/>
        </authorList>
    </citation>
    <scope>NUCLEOTIDE SEQUENCE [LARGE SCALE GENOMIC DNA]</scope>
</reference>
<proteinExistence type="predicted"/>
<feature type="region of interest" description="Disordered" evidence="2">
    <location>
        <begin position="162"/>
        <end position="193"/>
    </location>
</feature>
<evidence type="ECO:0000313" key="4">
    <source>
        <dbReference type="Proteomes" id="UP001642360"/>
    </source>
</evidence>
<evidence type="ECO:0000256" key="2">
    <source>
        <dbReference type="SAM" id="MobiDB-lite"/>
    </source>
</evidence>
<keyword evidence="1" id="KW-0175">Coiled coil</keyword>
<feature type="region of interest" description="Disordered" evidence="2">
    <location>
        <begin position="50"/>
        <end position="78"/>
    </location>
</feature>
<organism evidence="3 4">
    <name type="scientific">Ilex paraguariensis</name>
    <name type="common">yerba mate</name>
    <dbReference type="NCBI Taxonomy" id="185542"/>
    <lineage>
        <taxon>Eukaryota</taxon>
        <taxon>Viridiplantae</taxon>
        <taxon>Streptophyta</taxon>
        <taxon>Embryophyta</taxon>
        <taxon>Tracheophyta</taxon>
        <taxon>Spermatophyta</taxon>
        <taxon>Magnoliopsida</taxon>
        <taxon>eudicotyledons</taxon>
        <taxon>Gunneridae</taxon>
        <taxon>Pentapetalae</taxon>
        <taxon>asterids</taxon>
        <taxon>campanulids</taxon>
        <taxon>Aquifoliales</taxon>
        <taxon>Aquifoliaceae</taxon>
        <taxon>Ilex</taxon>
    </lineage>
</organism>
<dbReference type="PANTHER" id="PTHR46856">
    <property type="entry name" value="PX DOMAIN-CONTAINING PROTEIN EREL1-RELATED"/>
    <property type="match status" value="1"/>
</dbReference>
<evidence type="ECO:0000256" key="1">
    <source>
        <dbReference type="SAM" id="Coils"/>
    </source>
</evidence>